<organism evidence="1 2">
    <name type="scientific">Corynebacterium propinquum</name>
    <dbReference type="NCBI Taxonomy" id="43769"/>
    <lineage>
        <taxon>Bacteria</taxon>
        <taxon>Bacillati</taxon>
        <taxon>Actinomycetota</taxon>
        <taxon>Actinomycetes</taxon>
        <taxon>Mycobacteriales</taxon>
        <taxon>Corynebacteriaceae</taxon>
        <taxon>Corynebacterium</taxon>
    </lineage>
</organism>
<protein>
    <recommendedName>
        <fullName evidence="3">Immunity protein 35 domain-containing protein</fullName>
    </recommendedName>
</protein>
<accession>A0ABT7G269</accession>
<evidence type="ECO:0000313" key="1">
    <source>
        <dbReference type="EMBL" id="MDK4300814.1"/>
    </source>
</evidence>
<keyword evidence="2" id="KW-1185">Reference proteome</keyword>
<proteinExistence type="predicted"/>
<gene>
    <name evidence="1" type="ORF">QPX45_06060</name>
</gene>
<name>A0ABT7G269_9CORY</name>
<dbReference type="RefSeq" id="WP_284575980.1">
    <property type="nucleotide sequence ID" value="NZ_JASNVE010000004.1"/>
</dbReference>
<reference evidence="1 2" key="1">
    <citation type="submission" date="2023-05" db="EMBL/GenBank/DDBJ databases">
        <title>Metabolic capabilities are highly conserved among human nasal-associated Corynebacterium species in pangenomic analyses.</title>
        <authorList>
            <person name="Tran T.H."/>
            <person name="Roberts A.Q."/>
            <person name="Escapa I.F."/>
            <person name="Gao W."/>
            <person name="Conlan S."/>
            <person name="Kong H."/>
            <person name="Segre J.A."/>
            <person name="Kelly M.S."/>
            <person name="Lemon K.P."/>
        </authorList>
    </citation>
    <scope>NUCLEOTIDE SEQUENCE [LARGE SCALE GENOMIC DNA]</scope>
    <source>
        <strain evidence="1 2">KPL2811</strain>
    </source>
</reference>
<dbReference type="EMBL" id="JASNVK010000009">
    <property type="protein sequence ID" value="MDK4300814.1"/>
    <property type="molecule type" value="Genomic_DNA"/>
</dbReference>
<evidence type="ECO:0008006" key="3">
    <source>
        <dbReference type="Google" id="ProtNLM"/>
    </source>
</evidence>
<evidence type="ECO:0000313" key="2">
    <source>
        <dbReference type="Proteomes" id="UP001243856"/>
    </source>
</evidence>
<sequence length="79" mass="9023">MMDKQQAQKIADEYYKYGAVFSDDVDDVLIFRQRVPEGENAVRGVGSVIVYADGRSEQLSTSPIMWPDWYAEWVDTLDG</sequence>
<comment type="caution">
    <text evidence="1">The sequence shown here is derived from an EMBL/GenBank/DDBJ whole genome shotgun (WGS) entry which is preliminary data.</text>
</comment>
<dbReference type="Proteomes" id="UP001243856">
    <property type="component" value="Unassembled WGS sequence"/>
</dbReference>